<organism evidence="1 2">
    <name type="scientific">Paraburkholderia youngii</name>
    <dbReference type="NCBI Taxonomy" id="2782701"/>
    <lineage>
        <taxon>Bacteria</taxon>
        <taxon>Pseudomonadati</taxon>
        <taxon>Pseudomonadota</taxon>
        <taxon>Betaproteobacteria</taxon>
        <taxon>Burkholderiales</taxon>
        <taxon>Burkholderiaceae</taxon>
        <taxon>Paraburkholderia</taxon>
    </lineage>
</organism>
<proteinExistence type="predicted"/>
<evidence type="ECO:0000313" key="1">
    <source>
        <dbReference type="EMBL" id="MBB5401662.1"/>
    </source>
</evidence>
<name>A0A7W8L6Z5_9BURK</name>
<dbReference type="SUPFAM" id="SSF52540">
    <property type="entry name" value="P-loop containing nucleoside triphosphate hydrolases"/>
    <property type="match status" value="1"/>
</dbReference>
<accession>A0A7W8L6Z5</accession>
<dbReference type="Proteomes" id="UP000592820">
    <property type="component" value="Unassembled WGS sequence"/>
</dbReference>
<dbReference type="AlphaFoldDB" id="A0A7W8L6Z5"/>
<protein>
    <submittedName>
        <fullName evidence="1">GTP1/Obg family GTP-binding protein</fullName>
    </submittedName>
</protein>
<dbReference type="EMBL" id="JACHDE010000006">
    <property type="protein sequence ID" value="MBB5401662.1"/>
    <property type="molecule type" value="Genomic_DNA"/>
</dbReference>
<comment type="caution">
    <text evidence="1">The sequence shown here is derived from an EMBL/GenBank/DDBJ whole genome shotgun (WGS) entry which is preliminary data.</text>
</comment>
<dbReference type="InterPro" id="IPR027417">
    <property type="entry name" value="P-loop_NTPase"/>
</dbReference>
<sequence length="66" mass="7194">MGGSPRDKHLYLKNLVIAHRNLNSVLAEVQELMEVDPGLAIIVVVGPTGVGKSSFGRKQLREILTK</sequence>
<gene>
    <name evidence="1" type="ORF">HDG41_003745</name>
</gene>
<evidence type="ECO:0000313" key="2">
    <source>
        <dbReference type="Proteomes" id="UP000592820"/>
    </source>
</evidence>
<reference evidence="1 2" key="1">
    <citation type="submission" date="2020-08" db="EMBL/GenBank/DDBJ databases">
        <title>Genomic Encyclopedia of Type Strains, Phase IV (KMG-V): Genome sequencing to study the core and pangenomes of soil and plant-associated prokaryotes.</title>
        <authorList>
            <person name="Whitman W."/>
        </authorList>
    </citation>
    <scope>NUCLEOTIDE SEQUENCE [LARGE SCALE GENOMIC DNA]</scope>
    <source>
        <strain evidence="1 2">JPY162</strain>
    </source>
</reference>